<dbReference type="Gene3D" id="2.30.110.10">
    <property type="entry name" value="Electron Transport, Fmn-binding Protein, Chain A"/>
    <property type="match status" value="1"/>
</dbReference>
<dbReference type="Proteomes" id="UP000572817">
    <property type="component" value="Unassembled WGS sequence"/>
</dbReference>
<organism evidence="1 2">
    <name type="scientific">Botryosphaeria dothidea</name>
    <dbReference type="NCBI Taxonomy" id="55169"/>
    <lineage>
        <taxon>Eukaryota</taxon>
        <taxon>Fungi</taxon>
        <taxon>Dikarya</taxon>
        <taxon>Ascomycota</taxon>
        <taxon>Pezizomycotina</taxon>
        <taxon>Dothideomycetes</taxon>
        <taxon>Dothideomycetes incertae sedis</taxon>
        <taxon>Botryosphaeriales</taxon>
        <taxon>Botryosphaeriaceae</taxon>
        <taxon>Botryosphaeria</taxon>
    </lineage>
</organism>
<sequence>MHLRAPHAEHHLPTLRAFLRAHPLGVLTTAIASPTRSFPFLQSTHIPWLLDVADDESSATELGILRGHMARANPQAQALIEHFKGKGEDPAADDDGAPGMLEHDVLVLFQAPAHHYVSPRFYAQTKPSTGKVVPTWDYAAVQVYGRARVYFDAKSARTDAFLQRQVGELSQMGERGVMGYEEPWSVEDAPRPYVEALKKAIIGVEVEITDMAGKWKVSQEMPEGDRKGVAEGFEGLESEVGRELAGMVRERAELMVKKKAEGKA</sequence>
<dbReference type="PANTHER" id="PTHR35802">
    <property type="entry name" value="PROTEASE SYNTHASE AND SPORULATION PROTEIN PAI 2"/>
    <property type="match status" value="1"/>
</dbReference>
<protein>
    <submittedName>
        <fullName evidence="1">Negative transcriptional regulator</fullName>
    </submittedName>
</protein>
<name>A0A8H4J0K9_9PEZI</name>
<dbReference type="InterPro" id="IPR012349">
    <property type="entry name" value="Split_barrel_FMN-bd"/>
</dbReference>
<dbReference type="Pfam" id="PF04299">
    <property type="entry name" value="FMN_bind_2"/>
    <property type="match status" value="1"/>
</dbReference>
<comment type="caution">
    <text evidence="1">The sequence shown here is derived from an EMBL/GenBank/DDBJ whole genome shotgun (WGS) entry which is preliminary data.</text>
</comment>
<dbReference type="PANTHER" id="PTHR35802:SF1">
    <property type="entry name" value="PROTEASE SYNTHASE AND SPORULATION PROTEIN PAI 2"/>
    <property type="match status" value="1"/>
</dbReference>
<reference evidence="1" key="1">
    <citation type="submission" date="2020-04" db="EMBL/GenBank/DDBJ databases">
        <title>Genome Assembly and Annotation of Botryosphaeria dothidea sdau 11-99, a Latent Pathogen of Apple Fruit Ring Rot in China.</title>
        <authorList>
            <person name="Yu C."/>
            <person name="Diao Y."/>
            <person name="Lu Q."/>
            <person name="Zhao J."/>
            <person name="Cui S."/>
            <person name="Peng C."/>
            <person name="He B."/>
            <person name="Liu H."/>
        </authorList>
    </citation>
    <scope>NUCLEOTIDE SEQUENCE [LARGE SCALE GENOMIC DNA]</scope>
    <source>
        <strain evidence="1">Sdau11-99</strain>
    </source>
</reference>
<evidence type="ECO:0000313" key="2">
    <source>
        <dbReference type="Proteomes" id="UP000572817"/>
    </source>
</evidence>
<dbReference type="EMBL" id="WWBZ02000016">
    <property type="protein sequence ID" value="KAF4309983.1"/>
    <property type="molecule type" value="Genomic_DNA"/>
</dbReference>
<dbReference type="SUPFAM" id="SSF50475">
    <property type="entry name" value="FMN-binding split barrel"/>
    <property type="match status" value="1"/>
</dbReference>
<dbReference type="InterPro" id="IPR007396">
    <property type="entry name" value="TR_PAI2-type"/>
</dbReference>
<dbReference type="AlphaFoldDB" id="A0A8H4J0K9"/>
<evidence type="ECO:0000313" key="1">
    <source>
        <dbReference type="EMBL" id="KAF4309983.1"/>
    </source>
</evidence>
<proteinExistence type="predicted"/>
<keyword evidence="2" id="KW-1185">Reference proteome</keyword>
<accession>A0A8H4J0K9</accession>
<dbReference type="OrthoDB" id="2101473at2759"/>
<gene>
    <name evidence="1" type="ORF">GTA08_BOTSDO02304</name>
</gene>